<accession>A0ABN9PWQ8</accession>
<protein>
    <submittedName>
        <fullName evidence="2">Uncharacterized protein</fullName>
    </submittedName>
</protein>
<comment type="caution">
    <text evidence="2">The sequence shown here is derived from an EMBL/GenBank/DDBJ whole genome shotgun (WGS) entry which is preliminary data.</text>
</comment>
<dbReference type="Proteomes" id="UP001189429">
    <property type="component" value="Unassembled WGS sequence"/>
</dbReference>
<keyword evidence="3" id="KW-1185">Reference proteome</keyword>
<sequence length="115" mass="12257">MQSPTMVTMEKANLIFGGNAKPFKQGFETRGVPGGYGPSEASSASRSSEFGGYFRVAKDVDIGAGGPAENFKSILVDVLKESPVVVKVKGHAFDSKGVSEWRTSIGEISRVRWSA</sequence>
<reference evidence="2" key="1">
    <citation type="submission" date="2023-10" db="EMBL/GenBank/DDBJ databases">
        <authorList>
            <person name="Chen Y."/>
            <person name="Shah S."/>
            <person name="Dougan E. K."/>
            <person name="Thang M."/>
            <person name="Chan C."/>
        </authorList>
    </citation>
    <scope>NUCLEOTIDE SEQUENCE [LARGE SCALE GENOMIC DNA]</scope>
</reference>
<evidence type="ECO:0000313" key="2">
    <source>
        <dbReference type="EMBL" id="CAK0797705.1"/>
    </source>
</evidence>
<evidence type="ECO:0000313" key="3">
    <source>
        <dbReference type="Proteomes" id="UP001189429"/>
    </source>
</evidence>
<proteinExistence type="predicted"/>
<name>A0ABN9PWQ8_9DINO</name>
<organism evidence="2 3">
    <name type="scientific">Prorocentrum cordatum</name>
    <dbReference type="NCBI Taxonomy" id="2364126"/>
    <lineage>
        <taxon>Eukaryota</taxon>
        <taxon>Sar</taxon>
        <taxon>Alveolata</taxon>
        <taxon>Dinophyceae</taxon>
        <taxon>Prorocentrales</taxon>
        <taxon>Prorocentraceae</taxon>
        <taxon>Prorocentrum</taxon>
    </lineage>
</organism>
<evidence type="ECO:0000256" key="1">
    <source>
        <dbReference type="SAM" id="MobiDB-lite"/>
    </source>
</evidence>
<feature type="region of interest" description="Disordered" evidence="1">
    <location>
        <begin position="19"/>
        <end position="46"/>
    </location>
</feature>
<dbReference type="EMBL" id="CAUYUJ010001798">
    <property type="protein sequence ID" value="CAK0797705.1"/>
    <property type="molecule type" value="Genomic_DNA"/>
</dbReference>
<gene>
    <name evidence="2" type="ORF">PCOR1329_LOCUS6709</name>
</gene>